<dbReference type="Proteomes" id="UP000053070">
    <property type="component" value="Unassembled WGS sequence"/>
</dbReference>
<evidence type="ECO:0000313" key="3">
    <source>
        <dbReference type="Proteomes" id="UP000053070"/>
    </source>
</evidence>
<dbReference type="SUPFAM" id="SSF54593">
    <property type="entry name" value="Glyoxalase/Bleomycin resistance protein/Dihydroxybiphenyl dioxygenase"/>
    <property type="match status" value="2"/>
</dbReference>
<keyword evidence="3" id="KW-1185">Reference proteome</keyword>
<dbReference type="Pfam" id="PF00903">
    <property type="entry name" value="Glyoxalase"/>
    <property type="match status" value="1"/>
</dbReference>
<reference evidence="2 3" key="1">
    <citation type="submission" date="2015-04" db="EMBL/GenBank/DDBJ databases">
        <title>The draft genome sequence of Erythrobacr gangjinensis K7-2.</title>
        <authorList>
            <person name="Zhuang L."/>
            <person name="Liu Y."/>
            <person name="Shao Z."/>
        </authorList>
    </citation>
    <scope>NUCLEOTIDE SEQUENCE [LARGE SCALE GENOMIC DNA]</scope>
    <source>
        <strain evidence="2 3">K7-2</strain>
    </source>
</reference>
<dbReference type="AlphaFoldDB" id="A0A0G9MMR3"/>
<dbReference type="PROSITE" id="PS51819">
    <property type="entry name" value="VOC"/>
    <property type="match status" value="1"/>
</dbReference>
<dbReference type="InterPro" id="IPR004360">
    <property type="entry name" value="Glyas_Fos-R_dOase_dom"/>
</dbReference>
<feature type="domain" description="VOC" evidence="1">
    <location>
        <begin position="175"/>
        <end position="326"/>
    </location>
</feature>
<dbReference type="EMBL" id="LBHC01000002">
    <property type="protein sequence ID" value="KLE32026.1"/>
    <property type="molecule type" value="Genomic_DNA"/>
</dbReference>
<sequence length="330" mass="36071">MSAPAAAQDAADYGVEPWTDAVVSVAEFEPATVLFREAGNWRLVVSGEVDRTELDYWELGSEASARFERWCAPQADIGCIRFVRFSGVDQEPIRPAARAWDTGGIYSMMVRSDDVPSLYEAALDLGWWAESPPIRFQFGASDLRNVVLQGPHGLNIAVYERITPEFTGFPLGAISQGFNSMRMVRDREASRAFYADSLGFGVLFDATSEPDEPAFSNFGIPLNLTPDVIRAATALHPQPGETGRVEVMQITGFTGHNHSERASQPNLGHLSVRYPVRDLAGYRAMLEANGIAIAYEGTDVTISGLGTVDIMAVRDPDGSLTEFFSHPESE</sequence>
<dbReference type="OrthoDB" id="7495471at2"/>
<dbReference type="RefSeq" id="WP_047007374.1">
    <property type="nucleotide sequence ID" value="NZ_CP018097.1"/>
</dbReference>
<proteinExistence type="predicted"/>
<evidence type="ECO:0000259" key="1">
    <source>
        <dbReference type="PROSITE" id="PS51819"/>
    </source>
</evidence>
<gene>
    <name evidence="2" type="ORF">AAW01_11400</name>
</gene>
<dbReference type="InterPro" id="IPR029068">
    <property type="entry name" value="Glyas_Bleomycin-R_OHBP_Dase"/>
</dbReference>
<accession>A0A0G9MMR3</accession>
<dbReference type="InterPro" id="IPR037523">
    <property type="entry name" value="VOC_core"/>
</dbReference>
<comment type="caution">
    <text evidence="2">The sequence shown here is derived from an EMBL/GenBank/DDBJ whole genome shotgun (WGS) entry which is preliminary data.</text>
</comment>
<dbReference type="STRING" id="502682.BMF35_a1274"/>
<protein>
    <recommendedName>
        <fullName evidence="1">VOC domain-containing protein</fullName>
    </recommendedName>
</protein>
<name>A0A0G9MMR3_9SPHN</name>
<dbReference type="PATRIC" id="fig|502682.8.peg.2326"/>
<organism evidence="2 3">
    <name type="scientific">Aurantiacibacter gangjinensis</name>
    <dbReference type="NCBI Taxonomy" id="502682"/>
    <lineage>
        <taxon>Bacteria</taxon>
        <taxon>Pseudomonadati</taxon>
        <taxon>Pseudomonadota</taxon>
        <taxon>Alphaproteobacteria</taxon>
        <taxon>Sphingomonadales</taxon>
        <taxon>Erythrobacteraceae</taxon>
        <taxon>Aurantiacibacter</taxon>
    </lineage>
</organism>
<evidence type="ECO:0000313" key="2">
    <source>
        <dbReference type="EMBL" id="KLE32026.1"/>
    </source>
</evidence>
<dbReference type="Gene3D" id="3.10.180.10">
    <property type="entry name" value="2,3-Dihydroxybiphenyl 1,2-Dioxygenase, domain 1"/>
    <property type="match status" value="1"/>
</dbReference>